<protein>
    <recommendedName>
        <fullName evidence="12">Olfactory receptor</fullName>
    </recommendedName>
</protein>
<keyword evidence="15" id="KW-1185">Reference proteome</keyword>
<feature type="domain" description="G-protein coupled receptors family 1 profile" evidence="13">
    <location>
        <begin position="51"/>
        <end position="303"/>
    </location>
</feature>
<evidence type="ECO:0000313" key="15">
    <source>
        <dbReference type="Proteomes" id="UP000472273"/>
    </source>
</evidence>
<feature type="transmembrane region" description="Helical" evidence="12">
    <location>
        <begin position="286"/>
        <end position="305"/>
    </location>
</feature>
<dbReference type="PROSITE" id="PS00237">
    <property type="entry name" value="G_PROTEIN_RECEP_F1_1"/>
    <property type="match status" value="1"/>
</dbReference>
<reference evidence="14" key="1">
    <citation type="submission" date="2025-08" db="UniProtKB">
        <authorList>
            <consortium name="Ensembl"/>
        </authorList>
    </citation>
    <scope>IDENTIFICATION</scope>
</reference>
<evidence type="ECO:0000256" key="9">
    <source>
        <dbReference type="ARBA" id="ARBA00023170"/>
    </source>
</evidence>
<dbReference type="Ensembl" id="ENSPTXT00000016548.1">
    <property type="protein sequence ID" value="ENSPTXP00000016061.1"/>
    <property type="gene ID" value="ENSPTXG00000011097.1"/>
</dbReference>
<proteinExistence type="inferred from homology"/>
<evidence type="ECO:0000256" key="10">
    <source>
        <dbReference type="ARBA" id="ARBA00023224"/>
    </source>
</evidence>
<dbReference type="OMA" id="YICILAN"/>
<evidence type="ECO:0000256" key="6">
    <source>
        <dbReference type="ARBA" id="ARBA00022989"/>
    </source>
</evidence>
<keyword evidence="6 12" id="KW-1133">Transmembrane helix</keyword>
<dbReference type="GO" id="GO:0004930">
    <property type="term" value="F:G protein-coupled receptor activity"/>
    <property type="evidence" value="ECO:0007669"/>
    <property type="project" value="UniProtKB-KW"/>
</dbReference>
<keyword evidence="8 12" id="KW-0472">Membrane</keyword>
<dbReference type="InterPro" id="IPR000276">
    <property type="entry name" value="GPCR_Rhodpsn"/>
</dbReference>
<evidence type="ECO:0000256" key="1">
    <source>
        <dbReference type="ARBA" id="ARBA00004651"/>
    </source>
</evidence>
<feature type="transmembrane region" description="Helical" evidence="12">
    <location>
        <begin position="70"/>
        <end position="96"/>
    </location>
</feature>
<dbReference type="PRINTS" id="PR00237">
    <property type="entry name" value="GPCRRHODOPSN"/>
</dbReference>
<feature type="transmembrane region" description="Helical" evidence="12">
    <location>
        <begin position="150"/>
        <end position="172"/>
    </location>
</feature>
<feature type="transmembrane region" description="Helical" evidence="12">
    <location>
        <begin position="102"/>
        <end position="130"/>
    </location>
</feature>
<evidence type="ECO:0000256" key="3">
    <source>
        <dbReference type="ARBA" id="ARBA00022606"/>
    </source>
</evidence>
<reference evidence="14" key="2">
    <citation type="submission" date="2025-09" db="UniProtKB">
        <authorList>
            <consortium name="Ensembl"/>
        </authorList>
    </citation>
    <scope>IDENTIFICATION</scope>
</reference>
<evidence type="ECO:0000256" key="4">
    <source>
        <dbReference type="ARBA" id="ARBA00022692"/>
    </source>
</evidence>
<dbReference type="PANTHER" id="PTHR48018">
    <property type="entry name" value="OLFACTORY RECEPTOR"/>
    <property type="match status" value="1"/>
</dbReference>
<dbReference type="Gene3D" id="1.20.1070.10">
    <property type="entry name" value="Rhodopsin 7-helix transmembrane proteins"/>
    <property type="match status" value="1"/>
</dbReference>
<evidence type="ECO:0000313" key="14">
    <source>
        <dbReference type="Ensembl" id="ENSPTXP00000016061.1"/>
    </source>
</evidence>
<keyword evidence="2 12" id="KW-1003">Cell membrane</keyword>
<feature type="transmembrane region" description="Helical" evidence="12">
    <location>
        <begin position="36"/>
        <end position="58"/>
    </location>
</feature>
<evidence type="ECO:0000256" key="2">
    <source>
        <dbReference type="ARBA" id="ARBA00022475"/>
    </source>
</evidence>
<dbReference type="CDD" id="cd15230">
    <property type="entry name" value="7tmA_OR5-like"/>
    <property type="match status" value="1"/>
</dbReference>
<evidence type="ECO:0000256" key="8">
    <source>
        <dbReference type="ARBA" id="ARBA00023136"/>
    </source>
</evidence>
<organism evidence="14 15">
    <name type="scientific">Pseudonaja textilis</name>
    <name type="common">Eastern brown snake</name>
    <dbReference type="NCBI Taxonomy" id="8673"/>
    <lineage>
        <taxon>Eukaryota</taxon>
        <taxon>Metazoa</taxon>
        <taxon>Chordata</taxon>
        <taxon>Craniata</taxon>
        <taxon>Vertebrata</taxon>
        <taxon>Euteleostomi</taxon>
        <taxon>Lepidosauria</taxon>
        <taxon>Squamata</taxon>
        <taxon>Bifurcata</taxon>
        <taxon>Unidentata</taxon>
        <taxon>Episquamata</taxon>
        <taxon>Toxicofera</taxon>
        <taxon>Serpentes</taxon>
        <taxon>Colubroidea</taxon>
        <taxon>Elapidae</taxon>
        <taxon>Hydrophiinae</taxon>
        <taxon>Pseudonaja</taxon>
    </lineage>
</organism>
<evidence type="ECO:0000256" key="5">
    <source>
        <dbReference type="ARBA" id="ARBA00022725"/>
    </source>
</evidence>
<keyword evidence="10 11" id="KW-0807">Transducer</keyword>
<dbReference type="GO" id="GO:0005886">
    <property type="term" value="C:plasma membrane"/>
    <property type="evidence" value="ECO:0007669"/>
    <property type="project" value="UniProtKB-SubCell"/>
</dbReference>
<dbReference type="Pfam" id="PF13853">
    <property type="entry name" value="7tm_4"/>
    <property type="match status" value="1"/>
</dbReference>
<keyword evidence="3 12" id="KW-0716">Sensory transduction</keyword>
<comment type="similarity">
    <text evidence="11">Belongs to the G-protein coupled receptor 1 family.</text>
</comment>
<keyword evidence="7 11" id="KW-0297">G-protein coupled receptor</keyword>
<dbReference type="InterPro" id="IPR000725">
    <property type="entry name" value="Olfact_rcpt"/>
</dbReference>
<evidence type="ECO:0000256" key="7">
    <source>
        <dbReference type="ARBA" id="ARBA00023040"/>
    </source>
</evidence>
<evidence type="ECO:0000259" key="13">
    <source>
        <dbReference type="PROSITE" id="PS50262"/>
    </source>
</evidence>
<feature type="transmembrane region" description="Helical" evidence="12">
    <location>
        <begin position="207"/>
        <end position="234"/>
    </location>
</feature>
<dbReference type="InterPro" id="IPR017452">
    <property type="entry name" value="GPCR_Rhodpsn_7TM"/>
</dbReference>
<accession>A0A670Z4U0</accession>
<keyword evidence="9 11" id="KW-0675">Receptor</keyword>
<keyword evidence="5 12" id="KW-0552">Olfaction</keyword>
<dbReference type="Proteomes" id="UP000472273">
    <property type="component" value="Unplaced"/>
</dbReference>
<dbReference type="AlphaFoldDB" id="A0A670Z4U0"/>
<dbReference type="SUPFAM" id="SSF81321">
    <property type="entry name" value="Family A G protein-coupled receptor-like"/>
    <property type="match status" value="1"/>
</dbReference>
<sequence length="324" mass="36223">MGNKNLDVMLEGNKTTAVKDFILVGLTSSPKMQIVIIFWVFLIFYMATLVGNIGMIALIRISPQLHTPMYFFLSNLSFIDSLFSSVVACESLANFLEDEKSISFIGCAMQMYFVIGLASAECFLLAAMAYDRYVAICKPLLYPVLMSPRVCLLLMTGSYLLGFLHSLLHTIFTFRLSFCRSEINHIYCDITALLLLSCTDTHLNELLIFYVAGLVEATTLLSVFLSYICILANIVRISSVSGRLKAFSTCTSHLIAVTIFHGAILILHFRPNSSNGSPIQDVSDKILAVFYTIVIPLLNPLIYSLRNKEVKDALRCSWRRALTK</sequence>
<evidence type="ECO:0000256" key="12">
    <source>
        <dbReference type="RuleBase" id="RU363047"/>
    </source>
</evidence>
<keyword evidence="4 11" id="KW-0812">Transmembrane</keyword>
<dbReference type="PROSITE" id="PS50262">
    <property type="entry name" value="G_PROTEIN_RECEP_F1_2"/>
    <property type="match status" value="1"/>
</dbReference>
<dbReference type="GeneTree" id="ENSGT01140000282552"/>
<dbReference type="PRINTS" id="PR00245">
    <property type="entry name" value="OLFACTORYR"/>
</dbReference>
<feature type="transmembrane region" description="Helical" evidence="12">
    <location>
        <begin position="246"/>
        <end position="266"/>
    </location>
</feature>
<evidence type="ECO:0000256" key="11">
    <source>
        <dbReference type="RuleBase" id="RU000688"/>
    </source>
</evidence>
<comment type="subcellular location">
    <subcellularLocation>
        <location evidence="1 12">Cell membrane</location>
        <topology evidence="1 12">Multi-pass membrane protein</topology>
    </subcellularLocation>
</comment>
<dbReference type="GO" id="GO:0004984">
    <property type="term" value="F:olfactory receptor activity"/>
    <property type="evidence" value="ECO:0007669"/>
    <property type="project" value="InterPro"/>
</dbReference>
<dbReference type="FunFam" id="1.20.1070.10:FF:000004">
    <property type="entry name" value="Olfactory receptor"/>
    <property type="match status" value="1"/>
</dbReference>
<name>A0A670Z4U0_PSETE</name>